<dbReference type="PANTHER" id="PTHR30290">
    <property type="entry name" value="PERIPLASMIC BINDING COMPONENT OF ABC TRANSPORTER"/>
    <property type="match status" value="1"/>
</dbReference>
<evidence type="ECO:0000313" key="3">
    <source>
        <dbReference type="Proteomes" id="UP000664167"/>
    </source>
</evidence>
<dbReference type="PANTHER" id="PTHR30290:SF65">
    <property type="entry name" value="MONOACYL PHOSPHATIDYLINOSITOL TETRAMANNOSIDE-BINDING PROTEIN LPQW-RELATED"/>
    <property type="match status" value="1"/>
</dbReference>
<dbReference type="InterPro" id="IPR039424">
    <property type="entry name" value="SBP_5"/>
</dbReference>
<dbReference type="Proteomes" id="UP000664167">
    <property type="component" value="Unassembled WGS sequence"/>
</dbReference>
<gene>
    <name evidence="2" type="ORF">J0695_28895</name>
</gene>
<evidence type="ECO:0000313" key="2">
    <source>
        <dbReference type="EMBL" id="MBO0515775.1"/>
    </source>
</evidence>
<comment type="caution">
    <text evidence="2">The sequence shown here is derived from an EMBL/GenBank/DDBJ whole genome shotgun (WGS) entry which is preliminary data.</text>
</comment>
<dbReference type="Gene3D" id="3.10.105.10">
    <property type="entry name" value="Dipeptide-binding Protein, Domain 3"/>
    <property type="match status" value="1"/>
</dbReference>
<dbReference type="PROSITE" id="PS51257">
    <property type="entry name" value="PROKAR_LIPOPROTEIN"/>
    <property type="match status" value="1"/>
</dbReference>
<sequence>MRRTTVLAIAAAASATLVVSGCGSSGDDAEPAAKQAAPKVDGQGINVRPLAELKQGGSLRFAIDQWISQYNINTVDGSQGDAQDLIKAVLPDLFDSDAKGAIHANTDFLLSAKVTSTSPQVVEYTLNPKAKWSDGKPLSWQDFAAQWKALNGTNAAYEAADTSGYDQISKVGQGTGAQGVKVTFSKPYADWQRLFDPLYPASYIDTPEKFNKGWSEKAPVTGAAFKVGTYDKTAQTITIVPDPKWWGTKAKLDSVVYRVLDSSARTEAYLNKEIDETVALLPEDYKRLAKAADTDIRRGARWDEVHITLNGGRGPLKDVKVRNALQSAINRAGVNESFGKDLSFELKPLNNHFFMPNQEGYQDNSSSFDTYDPEKAKKLLEEAGWKDAGEGKPRTKDGKKLTLDYTLSAGGTSAQSDQAELVQQMLGAVGVQVAIKSVPANDYFSKFVNTGNFDLVSFRNVDAVYQTMLTPVFREPKGKNLFQNFGSVGSPEIDALLTKAGETTDHAESVKLYNEADVEIWKLGHSIELYQRPQIDAVRKGLANYGAFGLADTDYTKVGWLKTS</sequence>
<name>A0A939FEW6_9ACTN</name>
<keyword evidence="3" id="KW-1185">Reference proteome</keyword>
<dbReference type="Pfam" id="PF00496">
    <property type="entry name" value="SBP_bac_5"/>
    <property type="match status" value="1"/>
</dbReference>
<protein>
    <submittedName>
        <fullName evidence="2">ABC transporter family substrate-binding protein</fullName>
    </submittedName>
</protein>
<dbReference type="Gene3D" id="3.40.190.10">
    <property type="entry name" value="Periplasmic binding protein-like II"/>
    <property type="match status" value="1"/>
</dbReference>
<dbReference type="GO" id="GO:0015833">
    <property type="term" value="P:peptide transport"/>
    <property type="evidence" value="ECO:0007669"/>
    <property type="project" value="TreeGrafter"/>
</dbReference>
<dbReference type="RefSeq" id="WP_206966897.1">
    <property type="nucleotide sequence ID" value="NZ_BAAAJJ010000001.1"/>
</dbReference>
<dbReference type="GO" id="GO:0042597">
    <property type="term" value="C:periplasmic space"/>
    <property type="evidence" value="ECO:0007669"/>
    <property type="project" value="UniProtKB-ARBA"/>
</dbReference>
<organism evidence="2 3">
    <name type="scientific">Streptomyces beijiangensis</name>
    <dbReference type="NCBI Taxonomy" id="163361"/>
    <lineage>
        <taxon>Bacteria</taxon>
        <taxon>Bacillati</taxon>
        <taxon>Actinomycetota</taxon>
        <taxon>Actinomycetes</taxon>
        <taxon>Kitasatosporales</taxon>
        <taxon>Streptomycetaceae</taxon>
        <taxon>Streptomyces</taxon>
    </lineage>
</organism>
<dbReference type="GO" id="GO:0043190">
    <property type="term" value="C:ATP-binding cassette (ABC) transporter complex"/>
    <property type="evidence" value="ECO:0007669"/>
    <property type="project" value="InterPro"/>
</dbReference>
<dbReference type="InterPro" id="IPR000914">
    <property type="entry name" value="SBP_5_dom"/>
</dbReference>
<dbReference type="SUPFAM" id="SSF53850">
    <property type="entry name" value="Periplasmic binding protein-like II"/>
    <property type="match status" value="1"/>
</dbReference>
<proteinExistence type="predicted"/>
<dbReference type="InterPro" id="IPR030678">
    <property type="entry name" value="Peptide/Ni-bd"/>
</dbReference>
<dbReference type="GO" id="GO:1904680">
    <property type="term" value="F:peptide transmembrane transporter activity"/>
    <property type="evidence" value="ECO:0007669"/>
    <property type="project" value="TreeGrafter"/>
</dbReference>
<dbReference type="AlphaFoldDB" id="A0A939FEW6"/>
<evidence type="ECO:0000259" key="1">
    <source>
        <dbReference type="Pfam" id="PF00496"/>
    </source>
</evidence>
<dbReference type="Gene3D" id="3.90.76.10">
    <property type="entry name" value="Dipeptide-binding Protein, Domain 1"/>
    <property type="match status" value="1"/>
</dbReference>
<accession>A0A939FEW6</accession>
<dbReference type="EMBL" id="JAFLRJ010000325">
    <property type="protein sequence ID" value="MBO0515775.1"/>
    <property type="molecule type" value="Genomic_DNA"/>
</dbReference>
<dbReference type="CDD" id="cd08501">
    <property type="entry name" value="PBP2_Lpqw"/>
    <property type="match status" value="1"/>
</dbReference>
<dbReference type="PIRSF" id="PIRSF002741">
    <property type="entry name" value="MppA"/>
    <property type="match status" value="1"/>
</dbReference>
<reference evidence="2" key="1">
    <citation type="submission" date="2021-03" db="EMBL/GenBank/DDBJ databases">
        <title>Streptomyces poriferae sp. nov., a novel marine sponge-derived Actinobacteria species with anti-MRSA activity.</title>
        <authorList>
            <person name="Sandoval-Powers M."/>
            <person name="Kralova S."/>
            <person name="Nguyen G.-S."/>
            <person name="Fawwal D."/>
            <person name="Degnes K."/>
            <person name="Klinkenberg G."/>
            <person name="Sletta H."/>
            <person name="Wentzel A."/>
            <person name="Liles M.R."/>
        </authorList>
    </citation>
    <scope>NUCLEOTIDE SEQUENCE</scope>
    <source>
        <strain evidence="2">DSM 41794</strain>
    </source>
</reference>
<feature type="domain" description="Solute-binding protein family 5" evidence="1">
    <location>
        <begin position="114"/>
        <end position="462"/>
    </location>
</feature>